<feature type="compositionally biased region" description="Polar residues" evidence="6">
    <location>
        <begin position="230"/>
        <end position="242"/>
    </location>
</feature>
<evidence type="ECO:0000259" key="8">
    <source>
        <dbReference type="PROSITE" id="PS01031"/>
    </source>
</evidence>
<evidence type="ECO:0000256" key="7">
    <source>
        <dbReference type="SAM" id="Phobius"/>
    </source>
</evidence>
<dbReference type="Gene3D" id="2.60.40.790">
    <property type="match status" value="1"/>
</dbReference>
<dbReference type="AlphaFoldDB" id="A0AAE1URY6"/>
<keyword evidence="3" id="KW-0611">Plant defense</keyword>
<feature type="compositionally biased region" description="Basic and acidic residues" evidence="6">
    <location>
        <begin position="282"/>
        <end position="295"/>
    </location>
</feature>
<reference evidence="9" key="1">
    <citation type="submission" date="2023-12" db="EMBL/GenBank/DDBJ databases">
        <title>Genome assembly of Anisodus tanguticus.</title>
        <authorList>
            <person name="Wang Y.-J."/>
        </authorList>
    </citation>
    <scope>NUCLEOTIDE SEQUENCE</scope>
    <source>
        <strain evidence="9">KB-2021</strain>
        <tissue evidence="9">Leaf</tissue>
    </source>
</reference>
<feature type="compositionally biased region" description="Basic and acidic residues" evidence="6">
    <location>
        <begin position="243"/>
        <end position="259"/>
    </location>
</feature>
<comment type="subcellular location">
    <subcellularLocation>
        <location evidence="1">Cell membrane</location>
        <topology evidence="1">Single-pass membrane protein</topology>
    </subcellularLocation>
</comment>
<dbReference type="GO" id="GO:0034605">
    <property type="term" value="P:cellular response to heat"/>
    <property type="evidence" value="ECO:0007669"/>
    <property type="project" value="TreeGrafter"/>
</dbReference>
<name>A0AAE1URY6_9SOLA</name>
<evidence type="ECO:0000256" key="3">
    <source>
        <dbReference type="ARBA" id="ARBA00022821"/>
    </source>
</evidence>
<dbReference type="InterPro" id="IPR002068">
    <property type="entry name" value="A-crystallin/Hsp20_dom"/>
</dbReference>
<feature type="compositionally biased region" description="Basic and acidic residues" evidence="6">
    <location>
        <begin position="207"/>
        <end position="228"/>
    </location>
</feature>
<dbReference type="GO" id="GO:0006952">
    <property type="term" value="P:defense response"/>
    <property type="evidence" value="ECO:0007669"/>
    <property type="project" value="UniProtKB-KW"/>
</dbReference>
<evidence type="ECO:0000256" key="1">
    <source>
        <dbReference type="ARBA" id="ARBA00004162"/>
    </source>
</evidence>
<evidence type="ECO:0000256" key="5">
    <source>
        <dbReference type="RuleBase" id="RU003616"/>
    </source>
</evidence>
<keyword evidence="7" id="KW-1133">Transmembrane helix</keyword>
<keyword evidence="7" id="KW-0812">Transmembrane</keyword>
<dbReference type="PROSITE" id="PS01031">
    <property type="entry name" value="SHSP"/>
    <property type="match status" value="1"/>
</dbReference>
<evidence type="ECO:0000256" key="6">
    <source>
        <dbReference type="SAM" id="MobiDB-lite"/>
    </source>
</evidence>
<evidence type="ECO:0000313" key="9">
    <source>
        <dbReference type="EMBL" id="KAK4340867.1"/>
    </source>
</evidence>
<dbReference type="Pfam" id="PF00011">
    <property type="entry name" value="HSP20"/>
    <property type="match status" value="1"/>
</dbReference>
<dbReference type="GO" id="GO:0005886">
    <property type="term" value="C:plasma membrane"/>
    <property type="evidence" value="ECO:0007669"/>
    <property type="project" value="UniProtKB-SubCell"/>
</dbReference>
<feature type="region of interest" description="Disordered" evidence="6">
    <location>
        <begin position="186"/>
        <end position="298"/>
    </location>
</feature>
<protein>
    <recommendedName>
        <fullName evidence="8">SHSP domain-containing protein</fullName>
    </recommendedName>
</protein>
<evidence type="ECO:0000256" key="2">
    <source>
        <dbReference type="ARBA" id="ARBA00022475"/>
    </source>
</evidence>
<comment type="caution">
    <text evidence="9">The sequence shown here is derived from an EMBL/GenBank/DDBJ whole genome shotgun (WGS) entry which is preliminary data.</text>
</comment>
<comment type="similarity">
    <text evidence="4 5">Belongs to the small heat shock protein (HSP20) family.</text>
</comment>
<dbReference type="PANTHER" id="PTHR43670">
    <property type="entry name" value="HEAT SHOCK PROTEIN 26"/>
    <property type="match status" value="1"/>
</dbReference>
<dbReference type="EMBL" id="JAVYJV010000022">
    <property type="protein sequence ID" value="KAK4340867.1"/>
    <property type="molecule type" value="Genomic_DNA"/>
</dbReference>
<dbReference type="Proteomes" id="UP001291623">
    <property type="component" value="Unassembled WGS sequence"/>
</dbReference>
<organism evidence="9 10">
    <name type="scientific">Anisodus tanguticus</name>
    <dbReference type="NCBI Taxonomy" id="243964"/>
    <lineage>
        <taxon>Eukaryota</taxon>
        <taxon>Viridiplantae</taxon>
        <taxon>Streptophyta</taxon>
        <taxon>Embryophyta</taxon>
        <taxon>Tracheophyta</taxon>
        <taxon>Spermatophyta</taxon>
        <taxon>Magnoliopsida</taxon>
        <taxon>eudicotyledons</taxon>
        <taxon>Gunneridae</taxon>
        <taxon>Pentapetalae</taxon>
        <taxon>asterids</taxon>
        <taxon>lamiids</taxon>
        <taxon>Solanales</taxon>
        <taxon>Solanaceae</taxon>
        <taxon>Solanoideae</taxon>
        <taxon>Hyoscyameae</taxon>
        <taxon>Anisodus</taxon>
    </lineage>
</organism>
<evidence type="ECO:0000313" key="10">
    <source>
        <dbReference type="Proteomes" id="UP001291623"/>
    </source>
</evidence>
<gene>
    <name evidence="9" type="ORF">RND71_039368</name>
</gene>
<evidence type="ECO:0000256" key="4">
    <source>
        <dbReference type="PROSITE-ProRule" id="PRU00285"/>
    </source>
</evidence>
<feature type="transmembrane region" description="Helical" evidence="7">
    <location>
        <begin position="303"/>
        <end position="323"/>
    </location>
</feature>
<keyword evidence="10" id="KW-1185">Reference proteome</keyword>
<feature type="domain" description="SHSP" evidence="8">
    <location>
        <begin position="22"/>
        <end position="142"/>
    </location>
</feature>
<dbReference type="InterPro" id="IPR008978">
    <property type="entry name" value="HSP20-like_chaperone"/>
</dbReference>
<dbReference type="PANTHER" id="PTHR43670:SF109">
    <property type="entry name" value="MICROTUBULE-ASSOCIATED PROTEIN 1B-LIKE"/>
    <property type="match status" value="1"/>
</dbReference>
<dbReference type="CDD" id="cd06464">
    <property type="entry name" value="ACD_sHsps-like"/>
    <property type="match status" value="1"/>
</dbReference>
<keyword evidence="7" id="KW-0472">Membrane</keyword>
<dbReference type="SUPFAM" id="SSF49764">
    <property type="entry name" value="HSP20-like chaperones"/>
    <property type="match status" value="1"/>
</dbReference>
<proteinExistence type="inferred from homology"/>
<keyword evidence="2" id="KW-1003">Cell membrane</keyword>
<sequence length="334" mass="37949">MEMEMGLKLTRVADEFSSTEFQFAKDRAGPLFQSTETDTMFILTVHLKGYIQENIKIDINKEGTIIAIRGEKPVEETVMVGWKLVKKDVEIRKFSKAYKIPDGVILDKIKARFDEEKSILTVKMPKKVKGIVGIEFVEVKEHEDLPIVADKISKKVTFKEDMDKESTKKAEENQEKGKEIVQDVLEDPQVSQERDFQLPVLPSSTRKPREVVEKHVVKDEIPQMDKKLTPSVNSNIQNNDTIQEIREPRRNRVGGDKPESSSSRNEPQDDQANGILEEEKESGEISRKKEDDNVPKRSSKICVPIVAGSALILSLVVFVITFIRTKNQSGKRKG</sequence>
<accession>A0AAE1URY6</accession>